<dbReference type="AlphaFoldDB" id="A0A2W7NDT3"/>
<comment type="caution">
    <text evidence="1">The sequence shown here is derived from an EMBL/GenBank/DDBJ whole genome shotgun (WGS) entry which is preliminary data.</text>
</comment>
<reference evidence="1 2" key="1">
    <citation type="submission" date="2018-06" db="EMBL/GenBank/DDBJ databases">
        <title>Genomic Encyclopedia of Archaeal and Bacterial Type Strains, Phase II (KMG-II): from individual species to whole genera.</title>
        <authorList>
            <person name="Goeker M."/>
        </authorList>
    </citation>
    <scope>NUCLEOTIDE SEQUENCE [LARGE SCALE GENOMIC DNA]</scope>
    <source>
        <strain evidence="1 2">DSM 22009</strain>
    </source>
</reference>
<accession>A0A2W7NDT3</accession>
<proteinExistence type="predicted"/>
<name>A0A2W7NDT3_9RHOB</name>
<evidence type="ECO:0000313" key="2">
    <source>
        <dbReference type="Proteomes" id="UP000248916"/>
    </source>
</evidence>
<evidence type="ECO:0000313" key="1">
    <source>
        <dbReference type="EMBL" id="PZX18565.1"/>
    </source>
</evidence>
<protein>
    <submittedName>
        <fullName evidence="1">Uncharacterized protein</fullName>
    </submittedName>
</protein>
<keyword evidence="2" id="KW-1185">Reference proteome</keyword>
<dbReference type="Proteomes" id="UP000248916">
    <property type="component" value="Unassembled WGS sequence"/>
</dbReference>
<gene>
    <name evidence="1" type="ORF">LX81_01201</name>
</gene>
<sequence length="83" mass="9357">MRFTKSLPMPFGEPALSASAWTPGQFSRLDPRRRTFASDIVRRILNREIVTKAFLRDVEFAPLVDAALDVAEAYIIANALFET</sequence>
<dbReference type="EMBL" id="QKZL01000003">
    <property type="protein sequence ID" value="PZX18565.1"/>
    <property type="molecule type" value="Genomic_DNA"/>
</dbReference>
<organism evidence="1 2">
    <name type="scientific">Palleronia aestuarii</name>
    <dbReference type="NCBI Taxonomy" id="568105"/>
    <lineage>
        <taxon>Bacteria</taxon>
        <taxon>Pseudomonadati</taxon>
        <taxon>Pseudomonadota</taxon>
        <taxon>Alphaproteobacteria</taxon>
        <taxon>Rhodobacterales</taxon>
        <taxon>Roseobacteraceae</taxon>
        <taxon>Palleronia</taxon>
    </lineage>
</organism>